<dbReference type="STRING" id="329726.AM1_1484"/>
<accession>B0C7X1</accession>
<keyword evidence="2" id="KW-1185">Reference proteome</keyword>
<dbReference type="AlphaFoldDB" id="B0C7X1"/>
<dbReference type="OrthoDB" id="6264717at2"/>
<proteinExistence type="predicted"/>
<sequence>MQSRLIRYESLFAFVLVEGCDSNTQTSDVDQPVEVIKLTQTGCQFLETESENFRFKTTQADDCKKLSSETLEKRKSSFKPGFLFVEGRD</sequence>
<protein>
    <submittedName>
        <fullName evidence="1">Uncharacterized protein</fullName>
    </submittedName>
</protein>
<dbReference type="EMBL" id="CP000828">
    <property type="protein sequence ID" value="ABW26512.1"/>
    <property type="molecule type" value="Genomic_DNA"/>
</dbReference>
<name>B0C7X1_ACAM1</name>
<dbReference type="Proteomes" id="UP000000268">
    <property type="component" value="Chromosome"/>
</dbReference>
<reference evidence="1 2" key="1">
    <citation type="journal article" date="2008" name="Proc. Natl. Acad. Sci. U.S.A.">
        <title>Niche adaptation and genome expansion in the chlorophyll d-producing cyanobacterium Acaryochloris marina.</title>
        <authorList>
            <person name="Swingley W.D."/>
            <person name="Chen M."/>
            <person name="Cheung P.C."/>
            <person name="Conrad A.L."/>
            <person name="Dejesa L.C."/>
            <person name="Hao J."/>
            <person name="Honchak B.M."/>
            <person name="Karbach L.E."/>
            <person name="Kurdoglu A."/>
            <person name="Lahiri S."/>
            <person name="Mastrian S.D."/>
            <person name="Miyashita H."/>
            <person name="Page L."/>
            <person name="Ramakrishna P."/>
            <person name="Satoh S."/>
            <person name="Sattley W.M."/>
            <person name="Shimada Y."/>
            <person name="Taylor H.L."/>
            <person name="Tomo T."/>
            <person name="Tsuchiya T."/>
            <person name="Wang Z.T."/>
            <person name="Raymond J."/>
            <person name="Mimuro M."/>
            <person name="Blankenship R.E."/>
            <person name="Touchman J.W."/>
        </authorList>
    </citation>
    <scope>NUCLEOTIDE SEQUENCE [LARGE SCALE GENOMIC DNA]</scope>
    <source>
        <strain evidence="2">MBIC 11017</strain>
    </source>
</reference>
<gene>
    <name evidence="1" type="ordered locus">AM1_1484</name>
</gene>
<dbReference type="KEGG" id="amr:AM1_1484"/>
<dbReference type="HOGENOM" id="CLU_2447843_0_0_3"/>
<dbReference type="eggNOG" id="ENOG5033WD7">
    <property type="taxonomic scope" value="Bacteria"/>
</dbReference>
<organism evidence="1 2">
    <name type="scientific">Acaryochloris marina (strain MBIC 11017)</name>
    <dbReference type="NCBI Taxonomy" id="329726"/>
    <lineage>
        <taxon>Bacteria</taxon>
        <taxon>Bacillati</taxon>
        <taxon>Cyanobacteriota</taxon>
        <taxon>Cyanophyceae</taxon>
        <taxon>Acaryochloridales</taxon>
        <taxon>Acaryochloridaceae</taxon>
        <taxon>Acaryochloris</taxon>
    </lineage>
</organism>
<evidence type="ECO:0000313" key="2">
    <source>
        <dbReference type="Proteomes" id="UP000000268"/>
    </source>
</evidence>
<evidence type="ECO:0000313" key="1">
    <source>
        <dbReference type="EMBL" id="ABW26512.1"/>
    </source>
</evidence>